<sequence length="146" mass="16784">MLAVSRDAWRVHREEWQELAVTRLAEAESLLLAGHWSGAYYLCGYAVECGIKSRLATQFKAETTPNRAFVNDIHVHDLAKLVRLADLHSSLLAESATHPGFEVAWSVAKDWNESSRYRVWEESEARDMVRSIADEHGVFEWVKKQW</sequence>
<dbReference type="Gene3D" id="1.20.120.330">
    <property type="entry name" value="Nucleotidyltransferases domain 2"/>
    <property type="match status" value="1"/>
</dbReference>
<dbReference type="EMBL" id="SOFY01000022">
    <property type="protein sequence ID" value="TFC49993.1"/>
    <property type="molecule type" value="Genomic_DNA"/>
</dbReference>
<accession>A0AAQ2C7E9</accession>
<protein>
    <submittedName>
        <fullName evidence="1">HEPN domain-containing protein</fullName>
    </submittedName>
</protein>
<proteinExistence type="predicted"/>
<evidence type="ECO:0000313" key="2">
    <source>
        <dbReference type="Proteomes" id="UP000297403"/>
    </source>
</evidence>
<dbReference type="Proteomes" id="UP000297403">
    <property type="component" value="Unassembled WGS sequence"/>
</dbReference>
<evidence type="ECO:0000313" key="1">
    <source>
        <dbReference type="EMBL" id="TFC49993.1"/>
    </source>
</evidence>
<name>A0AAQ2C7E9_9MICO</name>
<keyword evidence="2" id="KW-1185">Reference proteome</keyword>
<comment type="caution">
    <text evidence="1">The sequence shown here is derived from an EMBL/GenBank/DDBJ whole genome shotgun (WGS) entry which is preliminary data.</text>
</comment>
<reference evidence="1 2" key="1">
    <citation type="submission" date="2019-03" db="EMBL/GenBank/DDBJ databases">
        <title>Genomics of glacier-inhabiting Cryobacterium strains.</title>
        <authorList>
            <person name="Liu Q."/>
            <person name="Xin Y.-H."/>
        </authorList>
    </citation>
    <scope>NUCLEOTIDE SEQUENCE [LARGE SCALE GENOMIC DNA]</scope>
    <source>
        <strain evidence="2">TMT1-22</strain>
    </source>
</reference>
<organism evidence="1 2">
    <name type="scientific">Cryobacterium shii</name>
    <dbReference type="NCBI Taxonomy" id="1259235"/>
    <lineage>
        <taxon>Bacteria</taxon>
        <taxon>Bacillati</taxon>
        <taxon>Actinomycetota</taxon>
        <taxon>Actinomycetes</taxon>
        <taxon>Micrococcales</taxon>
        <taxon>Microbacteriaceae</taxon>
        <taxon>Cryobacterium</taxon>
    </lineage>
</organism>
<dbReference type="AlphaFoldDB" id="A0AAQ2C7E9"/>
<gene>
    <name evidence="1" type="ORF">E3O49_05560</name>
</gene>